<dbReference type="InterPro" id="IPR003660">
    <property type="entry name" value="HAMP_dom"/>
</dbReference>
<keyword evidence="13" id="KW-0472">Membrane</keyword>
<evidence type="ECO:0000256" key="4">
    <source>
        <dbReference type="ARBA" id="ARBA00022475"/>
    </source>
</evidence>
<dbReference type="CDD" id="cd00082">
    <property type="entry name" value="HisKA"/>
    <property type="match status" value="1"/>
</dbReference>
<gene>
    <name evidence="16" type="ORF">GCM10009744_38620</name>
</gene>
<evidence type="ECO:0000256" key="8">
    <source>
        <dbReference type="ARBA" id="ARBA00022741"/>
    </source>
</evidence>
<keyword evidence="9 16" id="KW-0418">Kinase</keyword>
<dbReference type="Pfam" id="PF02518">
    <property type="entry name" value="HATPase_c"/>
    <property type="match status" value="1"/>
</dbReference>
<dbReference type="InterPro" id="IPR050980">
    <property type="entry name" value="2C_sensor_his_kinase"/>
</dbReference>
<keyword evidence="10" id="KW-0067">ATP-binding</keyword>
<dbReference type="Proteomes" id="UP001501319">
    <property type="component" value="Unassembled WGS sequence"/>
</dbReference>
<dbReference type="PROSITE" id="PS50109">
    <property type="entry name" value="HIS_KIN"/>
    <property type="match status" value="1"/>
</dbReference>
<dbReference type="Pfam" id="PF00672">
    <property type="entry name" value="HAMP"/>
    <property type="match status" value="1"/>
</dbReference>
<dbReference type="InterPro" id="IPR003594">
    <property type="entry name" value="HATPase_dom"/>
</dbReference>
<dbReference type="Gene3D" id="6.10.340.10">
    <property type="match status" value="1"/>
</dbReference>
<proteinExistence type="predicted"/>
<feature type="domain" description="HAMP" evidence="15">
    <location>
        <begin position="167"/>
        <end position="219"/>
    </location>
</feature>
<dbReference type="SUPFAM" id="SSF158472">
    <property type="entry name" value="HAMP domain-like"/>
    <property type="match status" value="1"/>
</dbReference>
<dbReference type="Gene3D" id="1.10.287.130">
    <property type="match status" value="1"/>
</dbReference>
<keyword evidence="12" id="KW-0902">Two-component regulatory system</keyword>
<evidence type="ECO:0000256" key="10">
    <source>
        <dbReference type="ARBA" id="ARBA00022840"/>
    </source>
</evidence>
<dbReference type="PANTHER" id="PTHR44936">
    <property type="entry name" value="SENSOR PROTEIN CREC"/>
    <property type="match status" value="1"/>
</dbReference>
<evidence type="ECO:0000256" key="5">
    <source>
        <dbReference type="ARBA" id="ARBA00022553"/>
    </source>
</evidence>
<dbReference type="SMART" id="SM00387">
    <property type="entry name" value="HATPase_c"/>
    <property type="match status" value="1"/>
</dbReference>
<comment type="catalytic activity">
    <reaction evidence="1">
        <text>ATP + protein L-histidine = ADP + protein N-phospho-L-histidine.</text>
        <dbReference type="EC" id="2.7.13.3"/>
    </reaction>
</comment>
<dbReference type="SUPFAM" id="SSF47384">
    <property type="entry name" value="Homodimeric domain of signal transducing histidine kinase"/>
    <property type="match status" value="1"/>
</dbReference>
<evidence type="ECO:0000256" key="1">
    <source>
        <dbReference type="ARBA" id="ARBA00000085"/>
    </source>
</evidence>
<comment type="subcellular location">
    <subcellularLocation>
        <location evidence="2">Cell membrane</location>
        <topology evidence="2">Multi-pass membrane protein</topology>
    </subcellularLocation>
</comment>
<dbReference type="InterPro" id="IPR036097">
    <property type="entry name" value="HisK_dim/P_sf"/>
</dbReference>
<dbReference type="RefSeq" id="WP_344113074.1">
    <property type="nucleotide sequence ID" value="NZ_BAAANE010000007.1"/>
</dbReference>
<keyword evidence="6" id="KW-0808">Transferase</keyword>
<evidence type="ECO:0000256" key="6">
    <source>
        <dbReference type="ARBA" id="ARBA00022679"/>
    </source>
</evidence>
<dbReference type="SMART" id="SM00388">
    <property type="entry name" value="HisKA"/>
    <property type="match status" value="1"/>
</dbReference>
<keyword evidence="17" id="KW-1185">Reference proteome</keyword>
<accession>A0ABN2FFA5</accession>
<feature type="domain" description="Histidine kinase" evidence="14">
    <location>
        <begin position="227"/>
        <end position="427"/>
    </location>
</feature>
<keyword evidence="5" id="KW-0597">Phosphoprotein</keyword>
<dbReference type="CDD" id="cd06225">
    <property type="entry name" value="HAMP"/>
    <property type="match status" value="1"/>
</dbReference>
<evidence type="ECO:0000313" key="16">
    <source>
        <dbReference type="EMBL" id="GAA1644298.1"/>
    </source>
</evidence>
<dbReference type="PANTHER" id="PTHR44936:SF9">
    <property type="entry name" value="SENSOR PROTEIN CREC"/>
    <property type="match status" value="1"/>
</dbReference>
<dbReference type="InterPro" id="IPR003661">
    <property type="entry name" value="HisK_dim/P_dom"/>
</dbReference>
<evidence type="ECO:0000256" key="2">
    <source>
        <dbReference type="ARBA" id="ARBA00004651"/>
    </source>
</evidence>
<evidence type="ECO:0000256" key="7">
    <source>
        <dbReference type="ARBA" id="ARBA00022692"/>
    </source>
</evidence>
<evidence type="ECO:0000259" key="15">
    <source>
        <dbReference type="PROSITE" id="PS50885"/>
    </source>
</evidence>
<dbReference type="Pfam" id="PF00512">
    <property type="entry name" value="HisKA"/>
    <property type="match status" value="1"/>
</dbReference>
<keyword evidence="8" id="KW-0547">Nucleotide-binding</keyword>
<name>A0ABN2FFA5_9ACTN</name>
<dbReference type="PROSITE" id="PS50885">
    <property type="entry name" value="HAMP"/>
    <property type="match status" value="1"/>
</dbReference>
<evidence type="ECO:0000256" key="12">
    <source>
        <dbReference type="ARBA" id="ARBA00023012"/>
    </source>
</evidence>
<feature type="transmembrane region" description="Helical" evidence="13">
    <location>
        <begin position="141"/>
        <end position="163"/>
    </location>
</feature>
<evidence type="ECO:0000256" key="3">
    <source>
        <dbReference type="ARBA" id="ARBA00012438"/>
    </source>
</evidence>
<dbReference type="Gene3D" id="3.30.565.10">
    <property type="entry name" value="Histidine kinase-like ATPase, C-terminal domain"/>
    <property type="match status" value="1"/>
</dbReference>
<keyword evidence="7 13" id="KW-0812">Transmembrane</keyword>
<evidence type="ECO:0000256" key="13">
    <source>
        <dbReference type="SAM" id="Phobius"/>
    </source>
</evidence>
<keyword evidence="4" id="KW-1003">Cell membrane</keyword>
<dbReference type="InterPro" id="IPR005467">
    <property type="entry name" value="His_kinase_dom"/>
</dbReference>
<dbReference type="SUPFAM" id="SSF55874">
    <property type="entry name" value="ATPase domain of HSP90 chaperone/DNA topoisomerase II/histidine kinase"/>
    <property type="match status" value="1"/>
</dbReference>
<dbReference type="InterPro" id="IPR036890">
    <property type="entry name" value="HATPase_C_sf"/>
</dbReference>
<dbReference type="EMBL" id="BAAANE010000007">
    <property type="protein sequence ID" value="GAA1644298.1"/>
    <property type="molecule type" value="Genomic_DNA"/>
</dbReference>
<organism evidence="16 17">
    <name type="scientific">Kribbella alba</name>
    <dbReference type="NCBI Taxonomy" id="190197"/>
    <lineage>
        <taxon>Bacteria</taxon>
        <taxon>Bacillati</taxon>
        <taxon>Actinomycetota</taxon>
        <taxon>Actinomycetes</taxon>
        <taxon>Propionibacteriales</taxon>
        <taxon>Kribbellaceae</taxon>
        <taxon>Kribbella</taxon>
    </lineage>
</organism>
<dbReference type="SMART" id="SM00304">
    <property type="entry name" value="HAMP"/>
    <property type="match status" value="1"/>
</dbReference>
<sequence length="433" mass="45149">MRQRVSRVAIVAVAVALVLLAVPFGVGIRISYFADERTELERAALAAAVQVGPDIAVGDPLELPAPITDGRVAVYDRSLKFRAGAGPAVADATTRSALGGVVTQGRANGELVVAVPVASSERVIGVVRASSPTSGIWNRILLAWLGVAGLAVLALLVGVAVAVRQARRLSKPLESLADTARSVAGGDLTARAAPSGIPEIDAAAGAQNAMVTRLAAVLDHERHFATDASHQLRTPLAGLQLGLESAVNDPAADHREALEEALRQSGELQRTVEQVLALSRLKPQKPDAAQLGTVDELITELRHRWHKSLAGQGRRIDLVAKEGTGLLQVPLNAWQQILDVLIDNARVHGHGTVLVTIRDAFGAVAIDVADEGAIADGSSDLFQRGVSRAGSGVGLGLARDLAESQGGRLTLVSTAPTTFSILMPDPDDPDLDN</sequence>
<reference evidence="16 17" key="1">
    <citation type="journal article" date="2019" name="Int. J. Syst. Evol. Microbiol.">
        <title>The Global Catalogue of Microorganisms (GCM) 10K type strain sequencing project: providing services to taxonomists for standard genome sequencing and annotation.</title>
        <authorList>
            <consortium name="The Broad Institute Genomics Platform"/>
            <consortium name="The Broad Institute Genome Sequencing Center for Infectious Disease"/>
            <person name="Wu L."/>
            <person name="Ma J."/>
        </authorList>
    </citation>
    <scope>NUCLEOTIDE SEQUENCE [LARGE SCALE GENOMIC DNA]</scope>
    <source>
        <strain evidence="16 17">JCM 14306</strain>
    </source>
</reference>
<evidence type="ECO:0000256" key="9">
    <source>
        <dbReference type="ARBA" id="ARBA00022777"/>
    </source>
</evidence>
<evidence type="ECO:0000256" key="11">
    <source>
        <dbReference type="ARBA" id="ARBA00022989"/>
    </source>
</evidence>
<evidence type="ECO:0000259" key="14">
    <source>
        <dbReference type="PROSITE" id="PS50109"/>
    </source>
</evidence>
<comment type="caution">
    <text evidence="16">The sequence shown here is derived from an EMBL/GenBank/DDBJ whole genome shotgun (WGS) entry which is preliminary data.</text>
</comment>
<protein>
    <recommendedName>
        <fullName evidence="3">histidine kinase</fullName>
        <ecNumber evidence="3">2.7.13.3</ecNumber>
    </recommendedName>
</protein>
<evidence type="ECO:0000313" key="17">
    <source>
        <dbReference type="Proteomes" id="UP001501319"/>
    </source>
</evidence>
<dbReference type="GO" id="GO:0016301">
    <property type="term" value="F:kinase activity"/>
    <property type="evidence" value="ECO:0007669"/>
    <property type="project" value="UniProtKB-KW"/>
</dbReference>
<keyword evidence="11 13" id="KW-1133">Transmembrane helix</keyword>
<dbReference type="EC" id="2.7.13.3" evidence="3"/>